<evidence type="ECO:0000313" key="2">
    <source>
        <dbReference type="Proteomes" id="UP000265520"/>
    </source>
</evidence>
<proteinExistence type="predicted"/>
<protein>
    <submittedName>
        <fullName evidence="1">Uncharacterized protein</fullName>
    </submittedName>
</protein>
<evidence type="ECO:0000313" key="1">
    <source>
        <dbReference type="EMBL" id="MCI40916.1"/>
    </source>
</evidence>
<keyword evidence="2" id="KW-1185">Reference proteome</keyword>
<feature type="non-terminal residue" evidence="1">
    <location>
        <position position="1"/>
    </location>
</feature>
<reference evidence="1 2" key="1">
    <citation type="journal article" date="2018" name="Front. Plant Sci.">
        <title>Red Clover (Trifolium pratense) and Zigzag Clover (T. medium) - A Picture of Genomic Similarities and Differences.</title>
        <authorList>
            <person name="Dluhosova J."/>
            <person name="Istvanek J."/>
            <person name="Nedelnik J."/>
            <person name="Repkova J."/>
        </authorList>
    </citation>
    <scope>NUCLEOTIDE SEQUENCE [LARGE SCALE GENOMIC DNA]</scope>
    <source>
        <strain evidence="2">cv. 10/8</strain>
        <tissue evidence="1">Leaf</tissue>
    </source>
</reference>
<sequence>VYAGAKQGEVELRRVGVKSLAENMAFCHLRATQGVVARCAVQIASREFLVWNVRVAQESMARCAVHSELTEFPSGVGALRGVIWRGAQRRISNSDCITVTCALHRA</sequence>
<dbReference type="AlphaFoldDB" id="A0A392RZB3"/>
<accession>A0A392RZB3</accession>
<organism evidence="1 2">
    <name type="scientific">Trifolium medium</name>
    <dbReference type="NCBI Taxonomy" id="97028"/>
    <lineage>
        <taxon>Eukaryota</taxon>
        <taxon>Viridiplantae</taxon>
        <taxon>Streptophyta</taxon>
        <taxon>Embryophyta</taxon>
        <taxon>Tracheophyta</taxon>
        <taxon>Spermatophyta</taxon>
        <taxon>Magnoliopsida</taxon>
        <taxon>eudicotyledons</taxon>
        <taxon>Gunneridae</taxon>
        <taxon>Pentapetalae</taxon>
        <taxon>rosids</taxon>
        <taxon>fabids</taxon>
        <taxon>Fabales</taxon>
        <taxon>Fabaceae</taxon>
        <taxon>Papilionoideae</taxon>
        <taxon>50 kb inversion clade</taxon>
        <taxon>NPAAA clade</taxon>
        <taxon>Hologalegina</taxon>
        <taxon>IRL clade</taxon>
        <taxon>Trifolieae</taxon>
        <taxon>Trifolium</taxon>
    </lineage>
</organism>
<dbReference type="EMBL" id="LXQA010285463">
    <property type="protein sequence ID" value="MCI40916.1"/>
    <property type="molecule type" value="Genomic_DNA"/>
</dbReference>
<comment type="caution">
    <text evidence="1">The sequence shown here is derived from an EMBL/GenBank/DDBJ whole genome shotgun (WGS) entry which is preliminary data.</text>
</comment>
<dbReference type="Proteomes" id="UP000265520">
    <property type="component" value="Unassembled WGS sequence"/>
</dbReference>
<name>A0A392RZB3_9FABA</name>